<dbReference type="GO" id="GO:0006139">
    <property type="term" value="P:nucleobase-containing compound metabolic process"/>
    <property type="evidence" value="ECO:0007669"/>
    <property type="project" value="UniProtKB-ARBA"/>
</dbReference>
<dbReference type="PANTHER" id="PTHR12121:SF45">
    <property type="entry name" value="NOCTURNIN"/>
    <property type="match status" value="1"/>
</dbReference>
<accession>A0A0J9X4E4</accession>
<dbReference type="AlphaFoldDB" id="A0A0J9X4E4"/>
<proteinExistence type="inferred from homology"/>
<dbReference type="GO" id="GO:0000175">
    <property type="term" value="F:3'-5'-RNA exonuclease activity"/>
    <property type="evidence" value="ECO:0007669"/>
    <property type="project" value="TreeGrafter"/>
</dbReference>
<name>A0A0J9X4E4_GEOCN</name>
<evidence type="ECO:0000259" key="3">
    <source>
        <dbReference type="Pfam" id="PF03372"/>
    </source>
</evidence>
<keyword evidence="5" id="KW-1185">Reference proteome</keyword>
<dbReference type="Gene3D" id="3.60.10.10">
    <property type="entry name" value="Endonuclease/exonuclease/phosphatase"/>
    <property type="match status" value="1"/>
</dbReference>
<comment type="similarity">
    <text evidence="1">Belongs to the CCR4/nocturin family.</text>
</comment>
<evidence type="ECO:0000256" key="2">
    <source>
        <dbReference type="ARBA" id="ARBA00022801"/>
    </source>
</evidence>
<dbReference type="OrthoDB" id="428734at2759"/>
<dbReference type="Proteomes" id="UP000242525">
    <property type="component" value="Unassembled WGS sequence"/>
</dbReference>
<gene>
    <name evidence="4" type="ORF">BN980_GECA01s08727g</name>
</gene>
<dbReference type="InterPro" id="IPR036691">
    <property type="entry name" value="Endo/exonu/phosph_ase_sf"/>
</dbReference>
<organism evidence="4 5">
    <name type="scientific">Geotrichum candidum</name>
    <name type="common">Oospora lactis</name>
    <name type="synonym">Dipodascus geotrichum</name>
    <dbReference type="NCBI Taxonomy" id="1173061"/>
    <lineage>
        <taxon>Eukaryota</taxon>
        <taxon>Fungi</taxon>
        <taxon>Dikarya</taxon>
        <taxon>Ascomycota</taxon>
        <taxon>Saccharomycotina</taxon>
        <taxon>Dipodascomycetes</taxon>
        <taxon>Dipodascales</taxon>
        <taxon>Dipodascaceae</taxon>
        <taxon>Geotrichum</taxon>
    </lineage>
</organism>
<evidence type="ECO:0000256" key="1">
    <source>
        <dbReference type="ARBA" id="ARBA00010774"/>
    </source>
</evidence>
<reference evidence="4" key="1">
    <citation type="submission" date="2014-03" db="EMBL/GenBank/DDBJ databases">
        <authorList>
            <person name="Casaregola S."/>
        </authorList>
    </citation>
    <scope>NUCLEOTIDE SEQUENCE [LARGE SCALE GENOMIC DNA]</scope>
    <source>
        <strain evidence="4">CLIB 918</strain>
    </source>
</reference>
<protein>
    <submittedName>
        <fullName evidence="4">Similar to Saccharomyces cerevisiae YMR285C NGL2 Protein involved in 5.8S rRNA processing, partial (Partial)</fullName>
    </submittedName>
</protein>
<dbReference type="SUPFAM" id="SSF56219">
    <property type="entry name" value="DNase I-like"/>
    <property type="match status" value="1"/>
</dbReference>
<dbReference type="EMBL" id="CCBN010000001">
    <property type="protein sequence ID" value="CDO51588.1"/>
    <property type="molecule type" value="Genomic_DNA"/>
</dbReference>
<comment type="caution">
    <text evidence="4">The sequence shown here is derived from an EMBL/GenBank/DDBJ whole genome shotgun (WGS) entry which is preliminary data.</text>
</comment>
<keyword evidence="2" id="KW-0378">Hydrolase</keyword>
<dbReference type="Pfam" id="PF03372">
    <property type="entry name" value="Exo_endo_phos"/>
    <property type="match status" value="1"/>
</dbReference>
<dbReference type="InterPro" id="IPR005135">
    <property type="entry name" value="Endo/exonuclease/phosphatase"/>
</dbReference>
<feature type="non-terminal residue" evidence="4">
    <location>
        <position position="1"/>
    </location>
</feature>
<evidence type="ECO:0000313" key="5">
    <source>
        <dbReference type="Proteomes" id="UP000242525"/>
    </source>
</evidence>
<dbReference type="PANTHER" id="PTHR12121">
    <property type="entry name" value="CARBON CATABOLITE REPRESSOR PROTEIN 4"/>
    <property type="match status" value="1"/>
</dbReference>
<feature type="domain" description="Endonuclease/exonuclease/phosphatase" evidence="3">
    <location>
        <begin position="36"/>
        <end position="380"/>
    </location>
</feature>
<sequence length="432" mass="49476">RNTMVNTQFIQRPLLTIPSNASTSTNNAPCTNLKIMSYNVLAQCLVRRELFPTNGAIMKWKARAPVLQAEIQHYSPDILVMQEIDEPQVTKYWTQILKEIGLEMKFHRHRSKQHGVVIAYRSSIFERVLSPTLEVYYDKKNSDVSGNEENKAGENLDVQQNDQQHAHEELAEQDKEDTILGLADTGNTGFAVALRYRDHPQEGVVIGTTHLYWHPHGSFERARQLGLLARRTTSFAQTNFPNWSVFLAGDFNSSPEDIPYTMLTQDIKTVDDIRADTLDIFRRSVGYLRIRIGLDSDIPTDESGKLPRDPVPEDTLMAHVQEIIDLYRPVSDKYNVISAYGKYYKEVDPENSLEEFYGEPNFSNWAAKWKGLLDYIFYFQPKEITAETNKVDVIELLKLPHPKDMGEGLPREGEYPSDHLAIMATVRIHHHG</sequence>
<evidence type="ECO:0000313" key="4">
    <source>
        <dbReference type="EMBL" id="CDO51588.1"/>
    </source>
</evidence>
<dbReference type="InterPro" id="IPR050410">
    <property type="entry name" value="CCR4/nocturin_mRNA_transcr"/>
</dbReference>